<accession>A0ABM8FM27</accession>
<organism evidence="1 2">
    <name type="scientific">Hydrogenimonas cancrithermarum</name>
    <dbReference type="NCBI Taxonomy" id="2993563"/>
    <lineage>
        <taxon>Bacteria</taxon>
        <taxon>Pseudomonadati</taxon>
        <taxon>Campylobacterota</taxon>
        <taxon>Epsilonproteobacteria</taxon>
        <taxon>Campylobacterales</taxon>
        <taxon>Hydrogenimonadaceae</taxon>
        <taxon>Hydrogenimonas</taxon>
    </lineage>
</organism>
<name>A0ABM8FM27_9BACT</name>
<dbReference type="Gene3D" id="3.20.20.150">
    <property type="entry name" value="Divalent-metal-dependent TIM barrel enzymes"/>
    <property type="match status" value="1"/>
</dbReference>
<reference evidence="1 2" key="1">
    <citation type="submission" date="2023-03" db="EMBL/GenBank/DDBJ databases">
        <title>Description of Hydrogenimonas sp. ISO32.</title>
        <authorList>
            <person name="Mino S."/>
            <person name="Fukazawa S."/>
            <person name="Sawabe T."/>
        </authorList>
    </citation>
    <scope>NUCLEOTIDE SEQUENCE [LARGE SCALE GENOMIC DNA]</scope>
    <source>
        <strain evidence="1 2">ISO32</strain>
    </source>
</reference>
<evidence type="ECO:0000313" key="2">
    <source>
        <dbReference type="Proteomes" id="UP001321445"/>
    </source>
</evidence>
<evidence type="ECO:0000313" key="1">
    <source>
        <dbReference type="EMBL" id="BDY12450.1"/>
    </source>
</evidence>
<dbReference type="Proteomes" id="UP001321445">
    <property type="component" value="Chromosome"/>
</dbReference>
<dbReference type="EMBL" id="AP027370">
    <property type="protein sequence ID" value="BDY12450.1"/>
    <property type="molecule type" value="Genomic_DNA"/>
</dbReference>
<protein>
    <submittedName>
        <fullName evidence="1">UPF0276 protein</fullName>
    </submittedName>
</protein>
<dbReference type="PANTHER" id="PTHR42194:SF1">
    <property type="entry name" value="UPF0276 PROTEIN HI_1600"/>
    <property type="match status" value="1"/>
</dbReference>
<dbReference type="InterPro" id="IPR007801">
    <property type="entry name" value="MbnB/TglH/ChrH"/>
</dbReference>
<dbReference type="Pfam" id="PF05114">
    <property type="entry name" value="MbnB_TglH_ChrH"/>
    <property type="match status" value="1"/>
</dbReference>
<dbReference type="RefSeq" id="WP_286337643.1">
    <property type="nucleotide sequence ID" value="NZ_AP027370.1"/>
</dbReference>
<dbReference type="SUPFAM" id="SSF51658">
    <property type="entry name" value="Xylose isomerase-like"/>
    <property type="match status" value="1"/>
</dbReference>
<gene>
    <name evidence="1" type="ORF">HCR_07620</name>
</gene>
<sequence>MMVEGCGLGLRDDFIDEIPSYAKRIDFLEVVPENMMHLNRKEAKRFERICEAFPVVAHGLSLSLGDVGSLDLIHLGRLKKFLERYGIEHYSEHLSFTSLDGVQSYELLPLPMTETMADAVTEKIARIEEILERPLIIENPTYYTVLESTMDETAFIGAILERSGAKLLLDINNVFVNGFNHRFDAKAFIDAIDLERVAYCHIAGHLEYRDDLFIDTHGMPVKEEVWDLMAYVMAKKRLPVMLERDNNVPPLETLMKEFERMREIHHAA</sequence>
<dbReference type="PANTHER" id="PTHR42194">
    <property type="entry name" value="UPF0276 PROTEIN HI_1600"/>
    <property type="match status" value="1"/>
</dbReference>
<proteinExistence type="predicted"/>
<dbReference type="NCBIfam" id="NF003818">
    <property type="entry name" value="PRK05409.1"/>
    <property type="match status" value="1"/>
</dbReference>
<dbReference type="InterPro" id="IPR036237">
    <property type="entry name" value="Xyl_isomerase-like_sf"/>
</dbReference>
<keyword evidence="2" id="KW-1185">Reference proteome</keyword>